<dbReference type="AlphaFoldDB" id="A0AAE3W4F4"/>
<dbReference type="Pfam" id="PF00805">
    <property type="entry name" value="Pentapeptide"/>
    <property type="match status" value="3"/>
</dbReference>
<dbReference type="InterPro" id="IPR051082">
    <property type="entry name" value="Pentapeptide-BTB/POZ_domain"/>
</dbReference>
<dbReference type="PANTHER" id="PTHR14136:SF17">
    <property type="entry name" value="BTB_POZ DOMAIN-CONTAINING PROTEIN KCTD9"/>
    <property type="match status" value="1"/>
</dbReference>
<proteinExistence type="predicted"/>
<dbReference type="Gene3D" id="2.160.20.80">
    <property type="entry name" value="E3 ubiquitin-protein ligase SopA"/>
    <property type="match status" value="1"/>
</dbReference>
<evidence type="ECO:0000256" key="1">
    <source>
        <dbReference type="SAM" id="MobiDB-lite"/>
    </source>
</evidence>
<name>A0AAE3W4F4_9ACTN</name>
<dbReference type="RefSeq" id="WP_307242600.1">
    <property type="nucleotide sequence ID" value="NZ_JAUSUZ010000001.1"/>
</dbReference>
<dbReference type="EMBL" id="JAUSUZ010000001">
    <property type="protein sequence ID" value="MDQ0368140.1"/>
    <property type="molecule type" value="Genomic_DNA"/>
</dbReference>
<sequence>MEIDVEHGGQGVVAPGIDPRDLDPVSEPPLEDLTDAFVANADWAGLELAGIRLTRCYLTDVELLEADWRNVRLSQCVLDRVDLSSAYLRGLTIDRCELIGCRLTGAQLFDATLRDVTFEDCRLDFAVWEAVTANGPVAWVGSNLSKASLTRCRLTTATFTDCRLTDLELADCDLEGADLRGNDLSRINGVPSLYGARIAGAQLADIAQLAVRDLNLQVGDDDLSYRAAQ</sequence>
<keyword evidence="3" id="KW-1185">Reference proteome</keyword>
<reference evidence="2 3" key="1">
    <citation type="submission" date="2023-07" db="EMBL/GenBank/DDBJ databases">
        <title>Sequencing the genomes of 1000 actinobacteria strains.</title>
        <authorList>
            <person name="Klenk H.-P."/>
        </authorList>
    </citation>
    <scope>NUCLEOTIDE SEQUENCE [LARGE SCALE GENOMIC DNA]</scope>
    <source>
        <strain evidence="2 3">DSM 44709</strain>
    </source>
</reference>
<dbReference type="PANTHER" id="PTHR14136">
    <property type="entry name" value="BTB_POZ DOMAIN-CONTAINING PROTEIN KCTD9"/>
    <property type="match status" value="1"/>
</dbReference>
<organism evidence="2 3">
    <name type="scientific">Catenuloplanes indicus</name>
    <dbReference type="NCBI Taxonomy" id="137267"/>
    <lineage>
        <taxon>Bacteria</taxon>
        <taxon>Bacillati</taxon>
        <taxon>Actinomycetota</taxon>
        <taxon>Actinomycetes</taxon>
        <taxon>Micromonosporales</taxon>
        <taxon>Micromonosporaceae</taxon>
        <taxon>Catenuloplanes</taxon>
    </lineage>
</organism>
<accession>A0AAE3W4F4</accession>
<evidence type="ECO:0000313" key="2">
    <source>
        <dbReference type="EMBL" id="MDQ0368140.1"/>
    </source>
</evidence>
<protein>
    <submittedName>
        <fullName evidence="2">Uncharacterized protein YjbI with pentapeptide repeats</fullName>
    </submittedName>
</protein>
<feature type="region of interest" description="Disordered" evidence="1">
    <location>
        <begin position="1"/>
        <end position="25"/>
    </location>
</feature>
<dbReference type="Proteomes" id="UP001240236">
    <property type="component" value="Unassembled WGS sequence"/>
</dbReference>
<comment type="caution">
    <text evidence="2">The sequence shown here is derived from an EMBL/GenBank/DDBJ whole genome shotgun (WGS) entry which is preliminary data.</text>
</comment>
<dbReference type="SUPFAM" id="SSF141571">
    <property type="entry name" value="Pentapeptide repeat-like"/>
    <property type="match status" value="1"/>
</dbReference>
<gene>
    <name evidence="2" type="ORF">J2S42_004809</name>
</gene>
<dbReference type="InterPro" id="IPR001646">
    <property type="entry name" value="5peptide_repeat"/>
</dbReference>
<evidence type="ECO:0000313" key="3">
    <source>
        <dbReference type="Proteomes" id="UP001240236"/>
    </source>
</evidence>